<keyword evidence="1" id="KW-0808">Transferase</keyword>
<protein>
    <submittedName>
        <fullName evidence="3">ATP-binding protein</fullName>
    </submittedName>
</protein>
<reference evidence="3 4" key="1">
    <citation type="submission" date="2024-06" db="EMBL/GenBank/DDBJ databases">
        <title>The Natural Products Discovery Center: Release of the First 8490 Sequenced Strains for Exploring Actinobacteria Biosynthetic Diversity.</title>
        <authorList>
            <person name="Kalkreuter E."/>
            <person name="Kautsar S.A."/>
            <person name="Yang D."/>
            <person name="Bader C.D."/>
            <person name="Teijaro C.N."/>
            <person name="Fluegel L."/>
            <person name="Davis C.M."/>
            <person name="Simpson J.R."/>
            <person name="Lauterbach L."/>
            <person name="Steele A.D."/>
            <person name="Gui C."/>
            <person name="Meng S."/>
            <person name="Li G."/>
            <person name="Viehrig K."/>
            <person name="Ye F."/>
            <person name="Su P."/>
            <person name="Kiefer A.F."/>
            <person name="Nichols A."/>
            <person name="Cepeda A.J."/>
            <person name="Yan W."/>
            <person name="Fan B."/>
            <person name="Jiang Y."/>
            <person name="Adhikari A."/>
            <person name="Zheng C.-J."/>
            <person name="Schuster L."/>
            <person name="Cowan T.M."/>
            <person name="Smanski M.J."/>
            <person name="Chevrette M.G."/>
            <person name="De Carvalho L.P.S."/>
            <person name="Shen B."/>
        </authorList>
    </citation>
    <scope>NUCLEOTIDE SEQUENCE [LARGE SCALE GENOMIC DNA]</scope>
    <source>
        <strain evidence="3 4">NPDC050671</strain>
    </source>
</reference>
<comment type="caution">
    <text evidence="3">The sequence shown here is derived from an EMBL/GenBank/DDBJ whole genome shotgun (WGS) entry which is preliminary data.</text>
</comment>
<keyword evidence="3" id="KW-0547">Nucleotide-binding</keyword>
<dbReference type="Gene3D" id="3.30.565.10">
    <property type="entry name" value="Histidine kinase-like ATPase, C-terminal domain"/>
    <property type="match status" value="1"/>
</dbReference>
<sequence length="138" mass="14917">MSVMTPDPERSGDGPDGLCVEMDLRTAPAARVRAEVRHLVGRCPGIEVCDAVQVSDELVSNARCHARSPRSCRLMVDGRGGFRIEVDDASPAPARVRRPDHTGGRGLLLVAQLATRWGTDYRDGGKTVWAELDRPAGN</sequence>
<dbReference type="PANTHER" id="PTHR35526">
    <property type="entry name" value="ANTI-SIGMA-F FACTOR RSBW-RELATED"/>
    <property type="match status" value="1"/>
</dbReference>
<organism evidence="3 4">
    <name type="scientific">Nocardia fusca</name>
    <dbReference type="NCBI Taxonomy" id="941183"/>
    <lineage>
        <taxon>Bacteria</taxon>
        <taxon>Bacillati</taxon>
        <taxon>Actinomycetota</taxon>
        <taxon>Actinomycetes</taxon>
        <taxon>Mycobacteriales</taxon>
        <taxon>Nocardiaceae</taxon>
        <taxon>Nocardia</taxon>
    </lineage>
</organism>
<name>A0ABV3F2F1_9NOCA</name>
<dbReference type="GO" id="GO:0005524">
    <property type="term" value="F:ATP binding"/>
    <property type="evidence" value="ECO:0007669"/>
    <property type="project" value="UniProtKB-KW"/>
</dbReference>
<keyword evidence="1" id="KW-0723">Serine/threonine-protein kinase</keyword>
<dbReference type="RefSeq" id="WP_357973204.1">
    <property type="nucleotide sequence ID" value="NZ_JBFAIH010000001.1"/>
</dbReference>
<evidence type="ECO:0000313" key="4">
    <source>
        <dbReference type="Proteomes" id="UP001551658"/>
    </source>
</evidence>
<proteinExistence type="predicted"/>
<dbReference type="Pfam" id="PF13581">
    <property type="entry name" value="HATPase_c_2"/>
    <property type="match status" value="1"/>
</dbReference>
<accession>A0ABV3F2F1</accession>
<feature type="domain" description="Histidine kinase/HSP90-like ATPase" evidence="2">
    <location>
        <begin position="31"/>
        <end position="130"/>
    </location>
</feature>
<dbReference type="PANTHER" id="PTHR35526:SF3">
    <property type="entry name" value="ANTI-SIGMA-F FACTOR RSBW"/>
    <property type="match status" value="1"/>
</dbReference>
<dbReference type="Proteomes" id="UP001551658">
    <property type="component" value="Unassembled WGS sequence"/>
</dbReference>
<gene>
    <name evidence="3" type="ORF">AB0H72_03960</name>
</gene>
<dbReference type="InterPro" id="IPR003594">
    <property type="entry name" value="HATPase_dom"/>
</dbReference>
<keyword evidence="1" id="KW-0418">Kinase</keyword>
<dbReference type="CDD" id="cd16936">
    <property type="entry name" value="HATPase_RsbW-like"/>
    <property type="match status" value="1"/>
</dbReference>
<evidence type="ECO:0000259" key="2">
    <source>
        <dbReference type="Pfam" id="PF13581"/>
    </source>
</evidence>
<keyword evidence="3" id="KW-0067">ATP-binding</keyword>
<dbReference type="SUPFAM" id="SSF55874">
    <property type="entry name" value="ATPase domain of HSP90 chaperone/DNA topoisomerase II/histidine kinase"/>
    <property type="match status" value="1"/>
</dbReference>
<keyword evidence="4" id="KW-1185">Reference proteome</keyword>
<dbReference type="EMBL" id="JBFAIH010000001">
    <property type="protein sequence ID" value="MEV0361837.1"/>
    <property type="molecule type" value="Genomic_DNA"/>
</dbReference>
<dbReference type="InterPro" id="IPR036890">
    <property type="entry name" value="HATPase_C_sf"/>
</dbReference>
<evidence type="ECO:0000313" key="3">
    <source>
        <dbReference type="EMBL" id="MEV0361837.1"/>
    </source>
</evidence>
<dbReference type="InterPro" id="IPR050267">
    <property type="entry name" value="Anti-sigma-factor_SerPK"/>
</dbReference>
<evidence type="ECO:0000256" key="1">
    <source>
        <dbReference type="ARBA" id="ARBA00022527"/>
    </source>
</evidence>